<dbReference type="EMBL" id="JAAPAO010000103">
    <property type="protein sequence ID" value="KAF4672644.1"/>
    <property type="molecule type" value="Genomic_DNA"/>
</dbReference>
<name>A0A7J6MMB0_PERCH</name>
<feature type="compositionally biased region" description="Low complexity" evidence="1">
    <location>
        <begin position="275"/>
        <end position="284"/>
    </location>
</feature>
<feature type="compositionally biased region" description="Low complexity" evidence="1">
    <location>
        <begin position="403"/>
        <end position="418"/>
    </location>
</feature>
<keyword evidence="3" id="KW-1185">Reference proteome</keyword>
<dbReference type="Proteomes" id="UP000591131">
    <property type="component" value="Unassembled WGS sequence"/>
</dbReference>
<feature type="region of interest" description="Disordered" evidence="1">
    <location>
        <begin position="374"/>
        <end position="425"/>
    </location>
</feature>
<feature type="region of interest" description="Disordered" evidence="1">
    <location>
        <begin position="319"/>
        <end position="347"/>
    </location>
</feature>
<proteinExistence type="predicted"/>
<reference evidence="2 3" key="1">
    <citation type="submission" date="2020-04" db="EMBL/GenBank/DDBJ databases">
        <title>Perkinsus chesapeaki whole genome sequence.</title>
        <authorList>
            <person name="Bogema D.R."/>
        </authorList>
    </citation>
    <scope>NUCLEOTIDE SEQUENCE [LARGE SCALE GENOMIC DNA]</scope>
    <source>
        <strain evidence="2">ATCC PRA-425</strain>
    </source>
</reference>
<feature type="region of interest" description="Disordered" evidence="1">
    <location>
        <begin position="156"/>
        <end position="181"/>
    </location>
</feature>
<feature type="compositionally biased region" description="Acidic residues" evidence="1">
    <location>
        <begin position="263"/>
        <end position="272"/>
    </location>
</feature>
<comment type="caution">
    <text evidence="2">The sequence shown here is derived from an EMBL/GenBank/DDBJ whole genome shotgun (WGS) entry which is preliminary data.</text>
</comment>
<evidence type="ECO:0000256" key="1">
    <source>
        <dbReference type="SAM" id="MobiDB-lite"/>
    </source>
</evidence>
<dbReference type="AlphaFoldDB" id="A0A7J6MMB0"/>
<dbReference type="OrthoDB" id="20507at2759"/>
<evidence type="ECO:0000313" key="3">
    <source>
        <dbReference type="Proteomes" id="UP000591131"/>
    </source>
</evidence>
<sequence length="488" mass="52770">MTDSSTSPSVRMPPGYGNPGRAGGFNNMGDPSEASRLLDGCHQIMVAMSSPAIFENSKEKAFQTFRRGCLDLKKDISATEGLESDKIDDWMIENCWLFLFELAKSRLRRKHILECMEILCTSDRWKKMLDDNDRIRDKLGELDDSFIQTVVSEFHVKPLPPKPQPQPKTKSNIRRGNRNNKWETGSAVATVSKPILPSTPVLTTSSLNRARSASLGSLNIDNNNDGAKVGNEAAAAAVGTITDGVVAGNGGDTQSSHGSWSIEEVDDDDDDALLNNNHHQGGHNTEQLQPATVGNTQLPKQNKQQASLNKKTSVIIIDKSRTRSGTCSSKHSMIPDDNDDDLSPAAAVSSGIASPSAVVANSIVDTNPFRNPKLFEDDNNITDEDDNISIDEWWNTPPPPSTTDPAAPQQPAAAPTTAGGAGAGAGGRCTVLKDNNTVEIEALQKQQEMILKQQQELMKAIQLLSMNEGGEITGPGRGLEGNYGYRMY</sequence>
<accession>A0A7J6MMB0</accession>
<organism evidence="2 3">
    <name type="scientific">Perkinsus chesapeaki</name>
    <name type="common">Clam parasite</name>
    <name type="synonym">Perkinsus andrewsi</name>
    <dbReference type="NCBI Taxonomy" id="330153"/>
    <lineage>
        <taxon>Eukaryota</taxon>
        <taxon>Sar</taxon>
        <taxon>Alveolata</taxon>
        <taxon>Perkinsozoa</taxon>
        <taxon>Perkinsea</taxon>
        <taxon>Perkinsida</taxon>
        <taxon>Perkinsidae</taxon>
        <taxon>Perkinsus</taxon>
    </lineage>
</organism>
<feature type="compositionally biased region" description="Acidic residues" evidence="1">
    <location>
        <begin position="377"/>
        <end position="389"/>
    </location>
</feature>
<evidence type="ECO:0000313" key="2">
    <source>
        <dbReference type="EMBL" id="KAF4672644.1"/>
    </source>
</evidence>
<feature type="region of interest" description="Disordered" evidence="1">
    <location>
        <begin position="1"/>
        <end position="29"/>
    </location>
</feature>
<protein>
    <submittedName>
        <fullName evidence="2">G patch domain-containing protein 1</fullName>
    </submittedName>
</protein>
<feature type="region of interest" description="Disordered" evidence="1">
    <location>
        <begin position="247"/>
        <end position="289"/>
    </location>
</feature>
<gene>
    <name evidence="2" type="primary">GPATCH1_1</name>
    <name evidence="2" type="ORF">FOL47_000274</name>
</gene>